<dbReference type="InterPro" id="IPR011008">
    <property type="entry name" value="Dimeric_a/b-barrel"/>
</dbReference>
<dbReference type="GeneID" id="63802140"/>
<dbReference type="AlphaFoldDB" id="A0A1Y1WBI2"/>
<dbReference type="Proteomes" id="UP000193922">
    <property type="component" value="Unassembled WGS sequence"/>
</dbReference>
<feature type="region of interest" description="Disordered" evidence="1">
    <location>
        <begin position="34"/>
        <end position="66"/>
    </location>
</feature>
<name>A0A1Y1WBI2_9FUNG</name>
<comment type="caution">
    <text evidence="2">The sequence shown here is derived from an EMBL/GenBank/DDBJ whole genome shotgun (WGS) entry which is preliminary data.</text>
</comment>
<dbReference type="SUPFAM" id="SSF54909">
    <property type="entry name" value="Dimeric alpha+beta barrel"/>
    <property type="match status" value="1"/>
</dbReference>
<accession>A0A1Y1WBI2</accession>
<evidence type="ECO:0000313" key="2">
    <source>
        <dbReference type="EMBL" id="ORX70900.1"/>
    </source>
</evidence>
<dbReference type="Gene3D" id="3.30.70.1060">
    <property type="entry name" value="Dimeric alpha+beta barrel"/>
    <property type="match status" value="1"/>
</dbReference>
<keyword evidence="3" id="KW-1185">Reference proteome</keyword>
<dbReference type="EMBL" id="MCFD01000005">
    <property type="protein sequence ID" value="ORX70900.1"/>
    <property type="molecule type" value="Genomic_DNA"/>
</dbReference>
<evidence type="ECO:0000313" key="3">
    <source>
        <dbReference type="Proteomes" id="UP000193922"/>
    </source>
</evidence>
<reference evidence="2 3" key="1">
    <citation type="submission" date="2016-07" db="EMBL/GenBank/DDBJ databases">
        <title>Pervasive Adenine N6-methylation of Active Genes in Fungi.</title>
        <authorList>
            <consortium name="DOE Joint Genome Institute"/>
            <person name="Mondo S.J."/>
            <person name="Dannebaum R.O."/>
            <person name="Kuo R.C."/>
            <person name="Labutti K."/>
            <person name="Haridas S."/>
            <person name="Kuo A."/>
            <person name="Salamov A."/>
            <person name="Ahrendt S.R."/>
            <person name="Lipzen A."/>
            <person name="Sullivan W."/>
            <person name="Andreopoulos W.B."/>
            <person name="Clum A."/>
            <person name="Lindquist E."/>
            <person name="Daum C."/>
            <person name="Ramamoorthy G.K."/>
            <person name="Gryganskyi A."/>
            <person name="Culley D."/>
            <person name="Magnuson J.K."/>
            <person name="James T.Y."/>
            <person name="O'Malley M.A."/>
            <person name="Stajich J.E."/>
            <person name="Spatafora J.W."/>
            <person name="Visel A."/>
            <person name="Grigoriev I.V."/>
        </authorList>
    </citation>
    <scope>NUCLEOTIDE SEQUENCE [LARGE SCALE GENOMIC DNA]</scope>
    <source>
        <strain evidence="2 3">ATCC 12442</strain>
    </source>
</reference>
<evidence type="ECO:0000256" key="1">
    <source>
        <dbReference type="SAM" id="MobiDB-lite"/>
    </source>
</evidence>
<evidence type="ECO:0008006" key="4">
    <source>
        <dbReference type="Google" id="ProtNLM"/>
    </source>
</evidence>
<organism evidence="2 3">
    <name type="scientific">Linderina pennispora</name>
    <dbReference type="NCBI Taxonomy" id="61395"/>
    <lineage>
        <taxon>Eukaryota</taxon>
        <taxon>Fungi</taxon>
        <taxon>Fungi incertae sedis</taxon>
        <taxon>Zoopagomycota</taxon>
        <taxon>Kickxellomycotina</taxon>
        <taxon>Kickxellomycetes</taxon>
        <taxon>Kickxellales</taxon>
        <taxon>Kickxellaceae</taxon>
        <taxon>Linderina</taxon>
    </lineage>
</organism>
<protein>
    <recommendedName>
        <fullName evidence="4">YCII-related domain-containing protein</fullName>
    </recommendedName>
</protein>
<sequence>MSSKLLSLVARTTAQHFQHSIRVHVHLSLTTTLSSSSTISPDPDALTRPLVRARPPSGRCDHQQERRLPDLRLAPSWTPMARAKWIGSSLIVKAANEEAVWEKLKQDPYVTGKVWDLSTAKVYAYKPASF</sequence>
<gene>
    <name evidence="2" type="ORF">DL89DRAFT_257072</name>
</gene>
<dbReference type="RefSeq" id="XP_040744479.1">
    <property type="nucleotide sequence ID" value="XM_040885492.1"/>
</dbReference>
<proteinExistence type="predicted"/>
<dbReference type="OrthoDB" id="5519740at2759"/>